<comment type="caution">
    <text evidence="1">The sequence shown here is derived from an EMBL/GenBank/DDBJ whole genome shotgun (WGS) entry which is preliminary data.</text>
</comment>
<evidence type="ECO:0000313" key="2">
    <source>
        <dbReference type="Proteomes" id="UP001482154"/>
    </source>
</evidence>
<reference evidence="1 2" key="1">
    <citation type="submission" date="2024-04" db="EMBL/GenBank/DDBJ databases">
        <title>Human intestinal bacterial collection.</title>
        <authorList>
            <person name="Pauvert C."/>
            <person name="Hitch T.C.A."/>
            <person name="Clavel T."/>
        </authorList>
    </citation>
    <scope>NUCLEOTIDE SEQUENCE [LARGE SCALE GENOMIC DNA]</scope>
    <source>
        <strain evidence="1 2">CLA-AA-H249</strain>
    </source>
</reference>
<evidence type="ECO:0000313" key="1">
    <source>
        <dbReference type="EMBL" id="MEQ2711668.1"/>
    </source>
</evidence>
<dbReference type="RefSeq" id="WP_252196770.1">
    <property type="nucleotide sequence ID" value="NZ_JBBNIN010000017.1"/>
</dbReference>
<proteinExistence type="predicted"/>
<evidence type="ECO:0008006" key="3">
    <source>
        <dbReference type="Google" id="ProtNLM"/>
    </source>
</evidence>
<dbReference type="EMBL" id="JBBNIN010000017">
    <property type="protein sequence ID" value="MEQ2711668.1"/>
    <property type="molecule type" value="Genomic_DNA"/>
</dbReference>
<sequence>MADSLSLRDQLIESTIGLSRVCSMHKKSARTDLLILQALLDSADISLSDGTIQNTMSLIQSEKSKIAPMCETCAARCGNSDDYDMSKLYNASDEIRELKLAILHKIQGMAKDAILKLRSGKLDDQAVIYFHKCLFAISEDWDTAQLSEVLHEDV</sequence>
<accession>A0ABV1IWT1</accession>
<gene>
    <name evidence="1" type="ORF">AAAU51_10860</name>
</gene>
<keyword evidence="2" id="KW-1185">Reference proteome</keyword>
<protein>
    <recommendedName>
        <fullName evidence="3">Hydroxylamine reductase</fullName>
    </recommendedName>
</protein>
<organism evidence="1 2">
    <name type="scientific">Anaerostipes amylophilus</name>
    <dbReference type="NCBI Taxonomy" id="2981779"/>
    <lineage>
        <taxon>Bacteria</taxon>
        <taxon>Bacillati</taxon>
        <taxon>Bacillota</taxon>
        <taxon>Clostridia</taxon>
        <taxon>Lachnospirales</taxon>
        <taxon>Lachnospiraceae</taxon>
        <taxon>Anaerostipes</taxon>
    </lineage>
</organism>
<dbReference type="Proteomes" id="UP001482154">
    <property type="component" value="Unassembled WGS sequence"/>
</dbReference>
<name>A0ABV1IWT1_9FIRM</name>